<evidence type="ECO:0000313" key="7">
    <source>
        <dbReference type="Ensembl" id="ENSORLP00020025950.1"/>
    </source>
</evidence>
<protein>
    <recommendedName>
        <fullName evidence="9">Caveolae associated protein 2b</fullName>
    </recommendedName>
</protein>
<comment type="similarity">
    <text evidence="3">Belongs to the CAVIN family.</text>
</comment>
<evidence type="ECO:0000256" key="5">
    <source>
        <dbReference type="ARBA" id="ARBA00023136"/>
    </source>
</evidence>
<dbReference type="AlphaFoldDB" id="A0A3P9LZ84"/>
<feature type="region of interest" description="Disordered" evidence="6">
    <location>
        <begin position="161"/>
        <end position="191"/>
    </location>
</feature>
<feature type="compositionally biased region" description="Polar residues" evidence="6">
    <location>
        <begin position="1"/>
        <end position="11"/>
    </location>
</feature>
<feature type="compositionally biased region" description="Basic residues" evidence="6">
    <location>
        <begin position="669"/>
        <end position="684"/>
    </location>
</feature>
<sequence length="684" mass="77297">MVTTETHQSQDLLVPLKNPEQPELASPSFPSTEMDPDKLSQGPVNAITVLTLLDKLVNMLDTVQENQHKMETHQVEMEDVVRGIQADITKLSKNHSHTSNTVSKLLDKSRKMSVTMKEVREKMERQAVQVKRLEANHAHLISRNHFKVLIFQEENEIPSSVFVKDPPPFPRDEILEEGEEPAPGTAANQEDGLQTIELSSDEDVGLEADQEEEDFWSHDLENMEKSRAEKLKRSSLKKVDSLKRAFTRENIEKKMNKIKQRTSALKVSPQMFSIRKPRSSSDSQPPEASPHTEEVLTTEAQVQPPSSSEVEVPFTQVHAQLAPAEQEEEEKQEEEKEDEEKVNTLVRQFREERFICYFDSESLARYGRRSQGSKKPGENVRVTPTKVLPLLEHDSDDITHVKRRRSFRPASRCQAVKVSRSTQTTPLVIPAVHPPAPKAPPTTTISDKNGAERTPNIQVWRRLPPCYSNIVTPVQLHTSLVYLLCSPPDSTPTPAGGGTPRRSRRRRRSPKWQTLKYKGLPVQVYEPRTNRILRKLPKSSLLYTGSAPSAPAHPCVRQLFRSLSPDLNSDRAAGQLNAEKCFQQSALSRESAQTAMVRRRRGSAQALGPPLGSRGGRYKDREDRTKPPPPRSRLRVQALPLQPRREGLRPACPGRKHLPSISHAPFGSHRGKGQSRRGYKRRGR</sequence>
<dbReference type="PANTHER" id="PTHR15240:SF1">
    <property type="entry name" value="CAVEOLAE-ASSOCIATED PROTEIN 2"/>
    <property type="match status" value="1"/>
</dbReference>
<evidence type="ECO:0000256" key="4">
    <source>
        <dbReference type="ARBA" id="ARBA00022490"/>
    </source>
</evidence>
<accession>A0A3P9LZ84</accession>
<dbReference type="Pfam" id="PF15237">
    <property type="entry name" value="PTRF_SDPR"/>
    <property type="match status" value="1"/>
</dbReference>
<comment type="subcellular location">
    <subcellularLocation>
        <location evidence="2">Cytoplasm</location>
    </subcellularLocation>
    <subcellularLocation>
        <location evidence="1">Membrane</location>
        <location evidence="1">Caveola</location>
    </subcellularLocation>
</comment>
<dbReference type="Ensembl" id="ENSORLT00020003126.1">
    <property type="protein sequence ID" value="ENSORLP00020025950.1"/>
    <property type="gene ID" value="ENSORLG00020008166.1"/>
</dbReference>
<keyword evidence="4" id="KW-0963">Cytoplasm</keyword>
<evidence type="ECO:0008006" key="9">
    <source>
        <dbReference type="Google" id="ProtNLM"/>
    </source>
</evidence>
<organism evidence="7 8">
    <name type="scientific">Oryzias latipes</name>
    <name type="common">Japanese rice fish</name>
    <name type="synonym">Japanese killifish</name>
    <dbReference type="NCBI Taxonomy" id="8090"/>
    <lineage>
        <taxon>Eukaryota</taxon>
        <taxon>Metazoa</taxon>
        <taxon>Chordata</taxon>
        <taxon>Craniata</taxon>
        <taxon>Vertebrata</taxon>
        <taxon>Euteleostomi</taxon>
        <taxon>Actinopterygii</taxon>
        <taxon>Neopterygii</taxon>
        <taxon>Teleostei</taxon>
        <taxon>Neoteleostei</taxon>
        <taxon>Acanthomorphata</taxon>
        <taxon>Ovalentaria</taxon>
        <taxon>Atherinomorphae</taxon>
        <taxon>Beloniformes</taxon>
        <taxon>Adrianichthyidae</taxon>
        <taxon>Oryziinae</taxon>
        <taxon>Oryzias</taxon>
    </lineage>
</organism>
<dbReference type="PANTHER" id="PTHR15240">
    <property type="entry name" value="CAVIN"/>
    <property type="match status" value="1"/>
</dbReference>
<feature type="compositionally biased region" description="Basic and acidic residues" evidence="6">
    <location>
        <begin position="617"/>
        <end position="626"/>
    </location>
</feature>
<feature type="region of interest" description="Disordered" evidence="6">
    <location>
        <begin position="258"/>
        <end position="343"/>
    </location>
</feature>
<reference evidence="7" key="3">
    <citation type="submission" date="2025-08" db="UniProtKB">
        <authorList>
            <consortium name="Ensembl"/>
        </authorList>
    </citation>
    <scope>IDENTIFICATION</scope>
    <source>
        <strain evidence="7">HNI</strain>
    </source>
</reference>
<feature type="region of interest" description="Disordered" evidence="6">
    <location>
        <begin position="1"/>
        <end position="40"/>
    </location>
</feature>
<proteinExistence type="inferred from homology"/>
<feature type="region of interest" description="Disordered" evidence="6">
    <location>
        <begin position="592"/>
        <end position="684"/>
    </location>
</feature>
<feature type="compositionally biased region" description="Basic residues" evidence="6">
    <location>
        <begin position="501"/>
        <end position="510"/>
    </location>
</feature>
<reference evidence="7" key="4">
    <citation type="submission" date="2025-09" db="UniProtKB">
        <authorList>
            <consortium name="Ensembl"/>
        </authorList>
    </citation>
    <scope>IDENTIFICATION</scope>
    <source>
        <strain evidence="7">HNI</strain>
    </source>
</reference>
<reference evidence="7 8" key="2">
    <citation type="submission" date="2017-04" db="EMBL/GenBank/DDBJ databases">
        <title>CpG methylation of centromeres and impact of large insertions on vertebrate speciation.</title>
        <authorList>
            <person name="Ichikawa K."/>
            <person name="Yoshimura J."/>
            <person name="Morishita S."/>
        </authorList>
    </citation>
    <scope>NUCLEOTIDE SEQUENCE</scope>
    <source>
        <strain evidence="7 8">HNI</strain>
    </source>
</reference>
<dbReference type="GO" id="GO:0005737">
    <property type="term" value="C:cytoplasm"/>
    <property type="evidence" value="ECO:0007669"/>
    <property type="project" value="UniProtKB-SubCell"/>
</dbReference>
<dbReference type="Proteomes" id="UP000265180">
    <property type="component" value="Chromosome 2"/>
</dbReference>
<evidence type="ECO:0000313" key="8">
    <source>
        <dbReference type="Proteomes" id="UP000265180"/>
    </source>
</evidence>
<evidence type="ECO:0000256" key="3">
    <source>
        <dbReference type="ARBA" id="ARBA00008836"/>
    </source>
</evidence>
<name>A0A3P9LZ84_ORYLA</name>
<feature type="compositionally biased region" description="Polar residues" evidence="6">
    <location>
        <begin position="298"/>
        <end position="309"/>
    </location>
</feature>
<reference key="1">
    <citation type="journal article" date="2007" name="Nature">
        <title>The medaka draft genome and insights into vertebrate genome evolution.</title>
        <authorList>
            <person name="Kasahara M."/>
            <person name="Naruse K."/>
            <person name="Sasaki S."/>
            <person name="Nakatani Y."/>
            <person name="Qu W."/>
            <person name="Ahsan B."/>
            <person name="Yamada T."/>
            <person name="Nagayasu Y."/>
            <person name="Doi K."/>
            <person name="Kasai Y."/>
            <person name="Jindo T."/>
            <person name="Kobayashi D."/>
            <person name="Shimada A."/>
            <person name="Toyoda A."/>
            <person name="Kuroki Y."/>
            <person name="Fujiyama A."/>
            <person name="Sasaki T."/>
            <person name="Shimizu A."/>
            <person name="Asakawa S."/>
            <person name="Shimizu N."/>
            <person name="Hashimoto S."/>
            <person name="Yang J."/>
            <person name="Lee Y."/>
            <person name="Matsushima K."/>
            <person name="Sugano S."/>
            <person name="Sakaizumi M."/>
            <person name="Narita T."/>
            <person name="Ohishi K."/>
            <person name="Haga S."/>
            <person name="Ohta F."/>
            <person name="Nomoto H."/>
            <person name="Nogata K."/>
            <person name="Morishita T."/>
            <person name="Endo T."/>
            <person name="Shin-I T."/>
            <person name="Takeda H."/>
            <person name="Morishita S."/>
            <person name="Kohara Y."/>
        </authorList>
    </citation>
    <scope>NUCLEOTIDE SEQUENCE [LARGE SCALE GENOMIC DNA]</scope>
    <source>
        <strain>Hd-rR</strain>
    </source>
</reference>
<evidence type="ECO:0000256" key="2">
    <source>
        <dbReference type="ARBA" id="ARBA00004496"/>
    </source>
</evidence>
<dbReference type="GO" id="GO:0005901">
    <property type="term" value="C:caveola"/>
    <property type="evidence" value="ECO:0007669"/>
    <property type="project" value="UniProtKB-SubCell"/>
</dbReference>
<evidence type="ECO:0000256" key="1">
    <source>
        <dbReference type="ARBA" id="ARBA00004345"/>
    </source>
</evidence>
<keyword evidence="5" id="KW-0472">Membrane</keyword>
<feature type="region of interest" description="Disordered" evidence="6">
    <location>
        <begin position="428"/>
        <end position="450"/>
    </location>
</feature>
<feature type="compositionally biased region" description="Acidic residues" evidence="6">
    <location>
        <begin position="325"/>
        <end position="340"/>
    </location>
</feature>
<feature type="region of interest" description="Disordered" evidence="6">
    <location>
        <begin position="487"/>
        <end position="511"/>
    </location>
</feature>
<dbReference type="InterPro" id="IPR026752">
    <property type="entry name" value="Cavin_fam"/>
</dbReference>
<evidence type="ECO:0000256" key="6">
    <source>
        <dbReference type="SAM" id="MobiDB-lite"/>
    </source>
</evidence>